<evidence type="ECO:0000256" key="4">
    <source>
        <dbReference type="ARBA" id="ARBA00022989"/>
    </source>
</evidence>
<dbReference type="GO" id="GO:0001653">
    <property type="term" value="F:peptide receptor activity"/>
    <property type="evidence" value="ECO:0007669"/>
    <property type="project" value="TreeGrafter"/>
</dbReference>
<dbReference type="PROSITE" id="PS50125">
    <property type="entry name" value="GUANYLATE_CYCLASE_2"/>
    <property type="match status" value="1"/>
</dbReference>
<dbReference type="InterPro" id="IPR050401">
    <property type="entry name" value="Cyclic_nucleotide_synthase"/>
</dbReference>
<dbReference type="GO" id="GO:0000166">
    <property type="term" value="F:nucleotide binding"/>
    <property type="evidence" value="ECO:0007669"/>
    <property type="project" value="UniProtKB-KW"/>
</dbReference>
<dbReference type="Gene3D" id="3.30.70.1230">
    <property type="entry name" value="Nucleotide cyclase"/>
    <property type="match status" value="1"/>
</dbReference>
<gene>
    <name evidence="8" type="primary">GUCY1B2_1</name>
    <name evidence="8" type="ORF">EYF80_041138</name>
</gene>
<name>A0A4Z2G605_9TELE</name>
<dbReference type="PANTHER" id="PTHR11920:SF335">
    <property type="entry name" value="GUANYLATE CYCLASE"/>
    <property type="match status" value="1"/>
</dbReference>
<evidence type="ECO:0000256" key="2">
    <source>
        <dbReference type="ARBA" id="ARBA00022692"/>
    </source>
</evidence>
<dbReference type="GO" id="GO:0005886">
    <property type="term" value="C:plasma membrane"/>
    <property type="evidence" value="ECO:0007669"/>
    <property type="project" value="TreeGrafter"/>
</dbReference>
<evidence type="ECO:0000313" key="9">
    <source>
        <dbReference type="Proteomes" id="UP000314294"/>
    </source>
</evidence>
<evidence type="ECO:0000259" key="7">
    <source>
        <dbReference type="PROSITE" id="PS50125"/>
    </source>
</evidence>
<dbReference type="AlphaFoldDB" id="A0A4Z2G605"/>
<comment type="caution">
    <text evidence="8">The sequence shown here is derived from an EMBL/GenBank/DDBJ whole genome shotgun (WGS) entry which is preliminary data.</text>
</comment>
<keyword evidence="5" id="KW-0472">Membrane</keyword>
<accession>A0A4Z2G605</accession>
<dbReference type="Pfam" id="PF00211">
    <property type="entry name" value="Guanylate_cyc"/>
    <property type="match status" value="1"/>
</dbReference>
<dbReference type="GO" id="GO:0007168">
    <property type="term" value="P:receptor guanylyl cyclase signaling pathway"/>
    <property type="evidence" value="ECO:0007669"/>
    <property type="project" value="TreeGrafter"/>
</dbReference>
<protein>
    <submittedName>
        <fullName evidence="8">Guanylate cyclase soluble subunit beta-2</fullName>
    </submittedName>
</protein>
<keyword evidence="2" id="KW-0812">Transmembrane</keyword>
<dbReference type="InterPro" id="IPR001054">
    <property type="entry name" value="A/G_cyclase"/>
</dbReference>
<dbReference type="OrthoDB" id="6127067at2759"/>
<dbReference type="CDD" id="cd07302">
    <property type="entry name" value="CHD"/>
    <property type="match status" value="1"/>
</dbReference>
<keyword evidence="9" id="KW-1185">Reference proteome</keyword>
<dbReference type="InterPro" id="IPR029787">
    <property type="entry name" value="Nucleotide_cyclase"/>
</dbReference>
<evidence type="ECO:0000313" key="8">
    <source>
        <dbReference type="EMBL" id="TNN48681.1"/>
    </source>
</evidence>
<dbReference type="GO" id="GO:0004016">
    <property type="term" value="F:adenylate cyclase activity"/>
    <property type="evidence" value="ECO:0007669"/>
    <property type="project" value="TreeGrafter"/>
</dbReference>
<keyword evidence="3" id="KW-0547">Nucleotide-binding</keyword>
<reference evidence="8 9" key="1">
    <citation type="submission" date="2019-03" db="EMBL/GenBank/DDBJ databases">
        <title>First draft genome of Liparis tanakae, snailfish: a comprehensive survey of snailfish specific genes.</title>
        <authorList>
            <person name="Kim W."/>
            <person name="Song I."/>
            <person name="Jeong J.-H."/>
            <person name="Kim D."/>
            <person name="Kim S."/>
            <person name="Ryu S."/>
            <person name="Song J.Y."/>
            <person name="Lee S.K."/>
        </authorList>
    </citation>
    <scope>NUCLEOTIDE SEQUENCE [LARGE SCALE GENOMIC DNA]</scope>
    <source>
        <tissue evidence="8">Muscle</tissue>
    </source>
</reference>
<dbReference type="GO" id="GO:0004383">
    <property type="term" value="F:guanylate cyclase activity"/>
    <property type="evidence" value="ECO:0007669"/>
    <property type="project" value="TreeGrafter"/>
</dbReference>
<proteinExistence type="predicted"/>
<evidence type="ECO:0000256" key="3">
    <source>
        <dbReference type="ARBA" id="ARBA00022741"/>
    </source>
</evidence>
<sequence>MLPRHIANQLKEGNSVKAGEFEVCTILFSDVVTFTSICAACEPIHIVHLLNSMYSKFDRLTSIHDIYKVETIGDAYMVVGGVPIPTGSHAHRVANFALGMRIAAREVLNPVTGQPIQVRVMNQAN</sequence>
<dbReference type="SUPFAM" id="SSF55073">
    <property type="entry name" value="Nucleotide cyclase"/>
    <property type="match status" value="1"/>
</dbReference>
<organism evidence="8 9">
    <name type="scientific">Liparis tanakae</name>
    <name type="common">Tanaka's snailfish</name>
    <dbReference type="NCBI Taxonomy" id="230148"/>
    <lineage>
        <taxon>Eukaryota</taxon>
        <taxon>Metazoa</taxon>
        <taxon>Chordata</taxon>
        <taxon>Craniata</taxon>
        <taxon>Vertebrata</taxon>
        <taxon>Euteleostomi</taxon>
        <taxon>Actinopterygii</taxon>
        <taxon>Neopterygii</taxon>
        <taxon>Teleostei</taxon>
        <taxon>Neoteleostei</taxon>
        <taxon>Acanthomorphata</taxon>
        <taxon>Eupercaria</taxon>
        <taxon>Perciformes</taxon>
        <taxon>Cottioidei</taxon>
        <taxon>Cottales</taxon>
        <taxon>Liparidae</taxon>
        <taxon>Liparis</taxon>
    </lineage>
</organism>
<dbReference type="PANTHER" id="PTHR11920">
    <property type="entry name" value="GUANYLYL CYCLASE"/>
    <property type="match status" value="1"/>
</dbReference>
<dbReference type="EMBL" id="SRLO01000686">
    <property type="protein sequence ID" value="TNN48681.1"/>
    <property type="molecule type" value="Genomic_DNA"/>
</dbReference>
<evidence type="ECO:0000256" key="1">
    <source>
        <dbReference type="ARBA" id="ARBA00004370"/>
    </source>
</evidence>
<comment type="subcellular location">
    <subcellularLocation>
        <location evidence="1">Membrane</location>
    </subcellularLocation>
</comment>
<evidence type="ECO:0000256" key="6">
    <source>
        <dbReference type="ARBA" id="ARBA00023239"/>
    </source>
</evidence>
<dbReference type="SMART" id="SM00044">
    <property type="entry name" value="CYCc"/>
    <property type="match status" value="1"/>
</dbReference>
<keyword evidence="6" id="KW-0456">Lyase</keyword>
<feature type="domain" description="Guanylate cyclase" evidence="7">
    <location>
        <begin position="25"/>
        <end position="125"/>
    </location>
</feature>
<evidence type="ECO:0000256" key="5">
    <source>
        <dbReference type="ARBA" id="ARBA00023136"/>
    </source>
</evidence>
<dbReference type="GO" id="GO:0035556">
    <property type="term" value="P:intracellular signal transduction"/>
    <property type="evidence" value="ECO:0007669"/>
    <property type="project" value="InterPro"/>
</dbReference>
<dbReference type="Proteomes" id="UP000314294">
    <property type="component" value="Unassembled WGS sequence"/>
</dbReference>
<keyword evidence="4" id="KW-1133">Transmembrane helix</keyword>